<accession>A0A3B0X9E8</accession>
<dbReference type="GO" id="GO:0030288">
    <property type="term" value="C:outer membrane-bounded periplasmic space"/>
    <property type="evidence" value="ECO:0007669"/>
    <property type="project" value="TreeGrafter"/>
</dbReference>
<name>A0A3B0X9E8_9ZZZZ</name>
<dbReference type="InterPro" id="IPR008334">
    <property type="entry name" value="5'-Nucleotdase_C"/>
</dbReference>
<dbReference type="EMBL" id="UOFJ01000154">
    <property type="protein sequence ID" value="VAW64878.1"/>
    <property type="molecule type" value="Genomic_DNA"/>
</dbReference>
<sequence length="567" mass="61239">GLTDAASGYRCSEITATQPFATPEGKGVIKASFPAVAANLYNAAPLPPQLHGKRVLPAFQMLEREGINIAVIGITAAIVPQQADAFNIGFRFTQGVEELPGLIDQVKNLGAELIVVQSELGLSQNIKIAQSFKGIDVMYSAHTHEVTLGALLVTKKEVIKTTPGEPLNHSQRRALRKGGVILVETNRDMYVGRLDLKMRRGRVADFDWQAIAVDESVVQDPAMLKLVAAMEEDFIAGEDGEVKRHTFLPGGFRNPGTQGLQLVDDLDTVVGFTDTLLLRHHVLEDTLNNFLADAILAVTDNVADVRGVPGWENGVDISMANGFRFGNAVLPGGEITLRDLYTWFPIAPAVNIADFSGQSIEGSLDAILGAVFDRNVFMQRGGWYVGLANMRQKVDLKNRPFSSSSGRVVETLIGGKLLDPGKRYVFASCYGHGNALDEVCRTGGGSNHKFFQLADGDDYSSEITLAEPVNSEGIITGPAVKQVAPDNYLHPVHALRRYLDTLADNTVTEAQFGIGRVVTVNSKAPGNLPQPESEQIGQPDNTPDTRFVQPPFGAGPDFFSGRIRGSH</sequence>
<dbReference type="GO" id="GO:0009166">
    <property type="term" value="P:nucleotide catabolic process"/>
    <property type="evidence" value="ECO:0007669"/>
    <property type="project" value="InterPro"/>
</dbReference>
<feature type="compositionally biased region" description="Polar residues" evidence="1">
    <location>
        <begin position="523"/>
        <end position="544"/>
    </location>
</feature>
<dbReference type="Gene3D" id="3.60.21.10">
    <property type="match status" value="1"/>
</dbReference>
<proteinExistence type="predicted"/>
<dbReference type="SUPFAM" id="SSF56300">
    <property type="entry name" value="Metallo-dependent phosphatases"/>
    <property type="match status" value="1"/>
</dbReference>
<dbReference type="InterPro" id="IPR006179">
    <property type="entry name" value="5_nucleotidase/apyrase"/>
</dbReference>
<evidence type="ECO:0000256" key="1">
    <source>
        <dbReference type="SAM" id="MobiDB-lite"/>
    </source>
</evidence>
<evidence type="ECO:0000259" key="2">
    <source>
        <dbReference type="Pfam" id="PF02872"/>
    </source>
</evidence>
<evidence type="ECO:0000313" key="3">
    <source>
        <dbReference type="EMBL" id="VAW64878.1"/>
    </source>
</evidence>
<dbReference type="InterPro" id="IPR029052">
    <property type="entry name" value="Metallo-depent_PP-like"/>
</dbReference>
<organism evidence="3">
    <name type="scientific">hydrothermal vent metagenome</name>
    <dbReference type="NCBI Taxonomy" id="652676"/>
    <lineage>
        <taxon>unclassified sequences</taxon>
        <taxon>metagenomes</taxon>
        <taxon>ecological metagenomes</taxon>
    </lineage>
</organism>
<dbReference type="GO" id="GO:0016787">
    <property type="term" value="F:hydrolase activity"/>
    <property type="evidence" value="ECO:0007669"/>
    <property type="project" value="InterPro"/>
</dbReference>
<dbReference type="Pfam" id="PF02872">
    <property type="entry name" value="5_nucleotid_C"/>
    <property type="match status" value="1"/>
</dbReference>
<feature type="region of interest" description="Disordered" evidence="1">
    <location>
        <begin position="523"/>
        <end position="567"/>
    </location>
</feature>
<dbReference type="Gene3D" id="3.90.780.10">
    <property type="entry name" value="5'-Nucleotidase, C-terminal domain"/>
    <property type="match status" value="1"/>
</dbReference>
<feature type="domain" description="5'-Nucleotidase C-terminal" evidence="2">
    <location>
        <begin position="281"/>
        <end position="427"/>
    </location>
</feature>
<reference evidence="3" key="1">
    <citation type="submission" date="2018-06" db="EMBL/GenBank/DDBJ databases">
        <authorList>
            <person name="Zhirakovskaya E."/>
        </authorList>
    </citation>
    <scope>NUCLEOTIDE SEQUENCE</scope>
</reference>
<dbReference type="InterPro" id="IPR036907">
    <property type="entry name" value="5'-Nucleotdase_C_sf"/>
</dbReference>
<dbReference type="PANTHER" id="PTHR11575:SF24">
    <property type="entry name" value="5'-NUCLEOTIDASE"/>
    <property type="match status" value="1"/>
</dbReference>
<gene>
    <name evidence="3" type="ORF">MNBD_GAMMA10-713</name>
</gene>
<dbReference type="AlphaFoldDB" id="A0A3B0X9E8"/>
<dbReference type="SUPFAM" id="SSF55816">
    <property type="entry name" value="5'-nucleotidase (syn. UDP-sugar hydrolase), C-terminal domain"/>
    <property type="match status" value="1"/>
</dbReference>
<dbReference type="PANTHER" id="PTHR11575">
    <property type="entry name" value="5'-NUCLEOTIDASE-RELATED"/>
    <property type="match status" value="1"/>
</dbReference>
<feature type="non-terminal residue" evidence="3">
    <location>
        <position position="1"/>
    </location>
</feature>
<protein>
    <recommendedName>
        <fullName evidence="2">5'-Nucleotidase C-terminal domain-containing protein</fullName>
    </recommendedName>
</protein>